<dbReference type="Gene3D" id="3.20.20.80">
    <property type="entry name" value="Glycosidases"/>
    <property type="match status" value="1"/>
</dbReference>
<keyword evidence="2" id="KW-1185">Reference proteome</keyword>
<reference evidence="1 2" key="1">
    <citation type="journal article" date="2014" name="Genome Announc.">
        <title>Draft genome sequences of six enterohepatic helicobacter species isolated from humans and one from rhesus macaques.</title>
        <authorList>
            <person name="Shen Z."/>
            <person name="Sheh A."/>
            <person name="Young S.K."/>
            <person name="Abouelliel A."/>
            <person name="Ward D.V."/>
            <person name="Earl A.M."/>
            <person name="Fox J.G."/>
        </authorList>
    </citation>
    <scope>NUCLEOTIDE SEQUENCE [LARGE SCALE GENOMIC DNA]</scope>
    <source>
        <strain evidence="1 2">MIT 99-5501</strain>
    </source>
</reference>
<dbReference type="PANTHER" id="PTHR41244:SF1">
    <property type="entry name" value="GLYCOSYLTRANSFERASE"/>
    <property type="match status" value="1"/>
</dbReference>
<dbReference type="PATRIC" id="fig|1357400.3.peg.91"/>
<dbReference type="AlphaFoldDB" id="V8CBE8"/>
<protein>
    <submittedName>
        <fullName evidence="1">Uncharacterized protein</fullName>
    </submittedName>
</protein>
<evidence type="ECO:0000313" key="1">
    <source>
        <dbReference type="EMBL" id="ETD24733.1"/>
    </source>
</evidence>
<gene>
    <name evidence="1" type="ORF">HMPREF2086_00066</name>
</gene>
<dbReference type="Proteomes" id="UP000018731">
    <property type="component" value="Unassembled WGS sequence"/>
</dbReference>
<accession>V8CBE8</accession>
<dbReference type="eggNOG" id="COG0457">
    <property type="taxonomic scope" value="Bacteria"/>
</dbReference>
<dbReference type="OrthoDB" id="9816424at2"/>
<dbReference type="EMBL" id="AZJI01000001">
    <property type="protein sequence ID" value="ETD24733.1"/>
    <property type="molecule type" value="Genomic_DNA"/>
</dbReference>
<dbReference type="HOGENOM" id="CLU_038570_0_0_7"/>
<dbReference type="STRING" id="1357400.HMPREF2086_00066"/>
<dbReference type="PANTHER" id="PTHR41244">
    <property type="entry name" value="RHAMNAN SYNTHESIS F"/>
    <property type="match status" value="1"/>
</dbReference>
<organism evidence="1 2">
    <name type="scientific">Helicobacter macacae MIT 99-5501</name>
    <dbReference type="NCBI Taxonomy" id="1357400"/>
    <lineage>
        <taxon>Bacteria</taxon>
        <taxon>Pseudomonadati</taxon>
        <taxon>Campylobacterota</taxon>
        <taxon>Epsilonproteobacteria</taxon>
        <taxon>Campylobacterales</taxon>
        <taxon>Helicobacteraceae</taxon>
        <taxon>Helicobacter</taxon>
    </lineage>
</organism>
<dbReference type="InterPro" id="IPR032719">
    <property type="entry name" value="WbsX"/>
</dbReference>
<sequence>MGGGGNQDSDIKIIAFYLPQFHAIELNDKNFGKGFTEWSNVAKAMPLFSGHYQPHLPYDIGFYDLSSDSVMYRQVELAKAYKIYGFCFHYYWFSGKRLLEKPIFNYLNNKDLDLPFCLCWANENWSRLWDGGDKEVIVEQKLQENDDEKFFYDILPFFKDERYIKVDNKPILLIYNMKLFEKERILRFIKMLKNLAKKEGLAGVFILGVKSFDFEEQLEFGADAKVEFPPLNMSNKFDFRIYPKYANQNANGRVFDINEYVKKGEYVKDSDSSVFKGAFPSWDNTARKAKSGADIYLCSPSSYKAWLKNLITWTRANHKQDRRFIFINAWNEWGEGAHLEPDTRYGYAYLQATREALGEARE</sequence>
<comment type="caution">
    <text evidence="1">The sequence shown here is derived from an EMBL/GenBank/DDBJ whole genome shotgun (WGS) entry which is preliminary data.</text>
</comment>
<dbReference type="CDD" id="cd11579">
    <property type="entry name" value="Glyco_tran_WbsX"/>
    <property type="match status" value="1"/>
</dbReference>
<evidence type="ECO:0000313" key="2">
    <source>
        <dbReference type="Proteomes" id="UP000018731"/>
    </source>
</evidence>
<dbReference type="RefSeq" id="WP_023926735.1">
    <property type="nucleotide sequence ID" value="NZ_KI669454.1"/>
</dbReference>
<dbReference type="Pfam" id="PF14307">
    <property type="entry name" value="Glyco_tran_WbsX"/>
    <property type="match status" value="1"/>
</dbReference>
<name>V8CBE8_9HELI</name>
<proteinExistence type="predicted"/>